<reference evidence="1 2" key="1">
    <citation type="submission" date="2018-02" db="EMBL/GenBank/DDBJ databases">
        <title>Complete genome of Nitrosopumilus ureaphilus PS0.</title>
        <authorList>
            <person name="Qin W."/>
            <person name="Zheng Y."/>
            <person name="Stahl D.A."/>
        </authorList>
    </citation>
    <scope>NUCLEOTIDE SEQUENCE [LARGE SCALE GENOMIC DNA]</scope>
    <source>
        <strain evidence="1 2">PS0</strain>
    </source>
</reference>
<dbReference type="SUPFAM" id="SSF49503">
    <property type="entry name" value="Cupredoxins"/>
    <property type="match status" value="1"/>
</dbReference>
<evidence type="ECO:0000313" key="1">
    <source>
        <dbReference type="EMBL" id="QLH06144.1"/>
    </source>
</evidence>
<dbReference type="AlphaFoldDB" id="A0A7D5RA45"/>
<sequence>MIVIVAVVASSATTYMIIPVKYTASFYPEWLRDNMDAAQKLRNSSVPIIGVDVDEKIAVLTIYMTDENSEKYVQEIDDLLDVPFDILSETQSRELQCLKTYKDIREISRTHGSATAELHVIKHQKYSVGQYVELKCPDFSDLESMKKNLKKYSLVTIPQNASVEGDQRLNPQEITVVMGINNTVTWINEDDVVHTFGSDDKNNPWWTDTMMPGQSSSVTFNNTGIFSYHGMPGPWATGTVKVLDG</sequence>
<evidence type="ECO:0008006" key="3">
    <source>
        <dbReference type="Google" id="ProtNLM"/>
    </source>
</evidence>
<dbReference type="InterPro" id="IPR052721">
    <property type="entry name" value="ET_Amicyanin"/>
</dbReference>
<dbReference type="Proteomes" id="UP000509478">
    <property type="component" value="Chromosome"/>
</dbReference>
<dbReference type="EMBL" id="CP026995">
    <property type="protein sequence ID" value="QLH06144.1"/>
    <property type="molecule type" value="Genomic_DNA"/>
</dbReference>
<name>A0A7D5RA45_9ARCH</name>
<organism evidence="1 2">
    <name type="scientific">Nitrosopumilus ureiphilus</name>
    <dbReference type="NCBI Taxonomy" id="1470067"/>
    <lineage>
        <taxon>Archaea</taxon>
        <taxon>Nitrososphaerota</taxon>
        <taxon>Nitrososphaeria</taxon>
        <taxon>Nitrosopumilales</taxon>
        <taxon>Nitrosopumilaceae</taxon>
        <taxon>Nitrosopumilus</taxon>
    </lineage>
</organism>
<accession>A0A7D5RA45</accession>
<evidence type="ECO:0000313" key="2">
    <source>
        <dbReference type="Proteomes" id="UP000509478"/>
    </source>
</evidence>
<keyword evidence="2" id="KW-1185">Reference proteome</keyword>
<gene>
    <name evidence="1" type="ORF">C5F50_02920</name>
</gene>
<dbReference type="Gene3D" id="2.60.40.420">
    <property type="entry name" value="Cupredoxins - blue copper proteins"/>
    <property type="match status" value="1"/>
</dbReference>
<dbReference type="PANTHER" id="PTHR36507">
    <property type="entry name" value="BLL1555 PROTEIN"/>
    <property type="match status" value="1"/>
</dbReference>
<proteinExistence type="predicted"/>
<dbReference type="PANTHER" id="PTHR36507:SF1">
    <property type="entry name" value="BLL1555 PROTEIN"/>
    <property type="match status" value="1"/>
</dbReference>
<protein>
    <recommendedName>
        <fullName evidence="3">Blue (type 1) copper domain-containing protein</fullName>
    </recommendedName>
</protein>
<dbReference type="KEGG" id="nue:C5F50_02920"/>
<dbReference type="InterPro" id="IPR008972">
    <property type="entry name" value="Cupredoxin"/>
</dbReference>